<dbReference type="InterPro" id="IPR036591">
    <property type="entry name" value="YggU-like_sf"/>
</dbReference>
<dbReference type="NCBIfam" id="TIGR00251">
    <property type="entry name" value="DUF167 family protein"/>
    <property type="match status" value="1"/>
</dbReference>
<dbReference type="HAMAP" id="MF_00634">
    <property type="entry name" value="UPF0235"/>
    <property type="match status" value="1"/>
</dbReference>
<organism evidence="3">
    <name type="scientific">Methylobacterium bullatum</name>
    <dbReference type="NCBI Taxonomy" id="570505"/>
    <lineage>
        <taxon>Bacteria</taxon>
        <taxon>Pseudomonadati</taxon>
        <taxon>Pseudomonadota</taxon>
        <taxon>Alphaproteobacteria</taxon>
        <taxon>Hyphomicrobiales</taxon>
        <taxon>Methylobacteriaceae</taxon>
        <taxon>Methylobacterium</taxon>
    </lineage>
</organism>
<dbReference type="Gene3D" id="3.30.1200.10">
    <property type="entry name" value="YggU-like"/>
    <property type="match status" value="1"/>
</dbReference>
<dbReference type="EMBL" id="LR743504">
    <property type="protein sequence ID" value="CAA2099226.1"/>
    <property type="molecule type" value="Genomic_DNA"/>
</dbReference>
<dbReference type="PANTHER" id="PTHR13420:SF7">
    <property type="entry name" value="UPF0235 PROTEIN C15ORF40"/>
    <property type="match status" value="1"/>
</dbReference>
<evidence type="ECO:0000256" key="2">
    <source>
        <dbReference type="HAMAP-Rule" id="MF_00634"/>
    </source>
</evidence>
<proteinExistence type="inferred from homology"/>
<evidence type="ECO:0000256" key="1">
    <source>
        <dbReference type="ARBA" id="ARBA00010364"/>
    </source>
</evidence>
<reference evidence="3" key="1">
    <citation type="submission" date="2019-12" db="EMBL/GenBank/DDBJ databases">
        <authorList>
            <person name="Cremers G."/>
        </authorList>
    </citation>
    <scope>NUCLEOTIDE SEQUENCE</scope>
    <source>
        <strain evidence="3">Mbul1</strain>
    </source>
</reference>
<dbReference type="AlphaFoldDB" id="A0A679IJW7"/>
<name>A0A679IJW7_9HYPH</name>
<accession>A0A679IJW7</accession>
<dbReference type="SUPFAM" id="SSF69786">
    <property type="entry name" value="YggU-like"/>
    <property type="match status" value="1"/>
</dbReference>
<gene>
    <name evidence="3" type="ORF">MBUL_00040</name>
</gene>
<sequence>MTPSTENRPYTATREGVRLAVRLTPRASRTGLDGLVEGADGRVWVQMRVAAPPVEGAANTALIAALAEALHLRRSDIRIVTGDTGRQKILALSGDPALLASGLDAWIAGAASRR</sequence>
<evidence type="ECO:0000313" key="3">
    <source>
        <dbReference type="EMBL" id="CAA2099226.1"/>
    </source>
</evidence>
<dbReference type="Pfam" id="PF02594">
    <property type="entry name" value="DUF167"/>
    <property type="match status" value="1"/>
</dbReference>
<dbReference type="PANTHER" id="PTHR13420">
    <property type="entry name" value="UPF0235 PROTEIN C15ORF40"/>
    <property type="match status" value="1"/>
</dbReference>
<dbReference type="SMART" id="SM01152">
    <property type="entry name" value="DUF167"/>
    <property type="match status" value="1"/>
</dbReference>
<dbReference type="GO" id="GO:0005737">
    <property type="term" value="C:cytoplasm"/>
    <property type="evidence" value="ECO:0007669"/>
    <property type="project" value="TreeGrafter"/>
</dbReference>
<comment type="similarity">
    <text evidence="1 2">Belongs to the UPF0235 family.</text>
</comment>
<protein>
    <recommendedName>
        <fullName evidence="2">UPF0235 protein MBUL_00040</fullName>
    </recommendedName>
</protein>
<dbReference type="InterPro" id="IPR003746">
    <property type="entry name" value="DUF167"/>
</dbReference>